<feature type="region of interest" description="Disordered" evidence="1">
    <location>
        <begin position="615"/>
        <end position="665"/>
    </location>
</feature>
<evidence type="ECO:0000313" key="3">
    <source>
        <dbReference type="Proteomes" id="UP000649617"/>
    </source>
</evidence>
<keyword evidence="3" id="KW-1185">Reference proteome</keyword>
<feature type="compositionally biased region" description="Low complexity" evidence="1">
    <location>
        <begin position="803"/>
        <end position="814"/>
    </location>
</feature>
<dbReference type="AlphaFoldDB" id="A0A812QLS6"/>
<organism evidence="2 3">
    <name type="scientific">Symbiodinium pilosum</name>
    <name type="common">Dinoflagellate</name>
    <dbReference type="NCBI Taxonomy" id="2952"/>
    <lineage>
        <taxon>Eukaryota</taxon>
        <taxon>Sar</taxon>
        <taxon>Alveolata</taxon>
        <taxon>Dinophyceae</taxon>
        <taxon>Suessiales</taxon>
        <taxon>Symbiodiniaceae</taxon>
        <taxon>Symbiodinium</taxon>
    </lineage>
</organism>
<accession>A0A812QLS6</accession>
<dbReference type="OrthoDB" id="422993at2759"/>
<sequence>MELMPIPGVYPLKGAVVQEMQQYYGERANQVFQFPPPGALLQVTVFKLPIEEADVGKLQRANLDLLFLAWLMRFNLAIQEKDTKTMAYFRKASLNVLMDVRLVPSESEKLAQAYQFREDEEKQAHIAGHSLLSRARELNSIQEHLLRAKPGAGAATGLVEYTQQHKIVFATSDTTMNVANVRLHLRVLRRLSMAVADPGNPAYKDSALFFFDRNEEIFGRKGLQTILQESTRAFDSFQSALQSLDELRMASENLHILLLRAATSRCRAVESENWPEGSAAGVVLAFAYGFARSHTLEADGVQVTATESYPLFAQESLDKLLHEILIPMYSYKKHSGLLGGGSPLGVPFVKNLLAELENTYAQEQARESMSAVSSSGGSGVPDSESTSLEPVTEEEAAALKKEFAAKQQHLLMEMSTAYLSTNVLLLSWSDPNLEATLCSHPLMKDGAAKLFSWMAGLDATKDPPGKMSIYRMKASADEARMASSVDLTSKLLREPDSAVFLSGRNQLLHKDLKKAIQTLKPKVGMKEMTLVPDEAELLKALHGEGRNAYGSIDASEQYIHVVKTNKLWKERRPTQRRFVPGNTAFRNMSGLPILEKAAMVKVPAKERENIFRGVVGTDKWNPGTKKASTAPAPAAAAAAPPAAAAEDEEEEEEEDAAANPSDGLMDSEGNVTLFFLEQRPKVCAQLLWENGARVLVDFSPGAGMLGKTALSLGIKVVCVALNNAHKSCLNRLLHSYIRGNVEADVPGFVPADKASKIDELKPKRLAVYEKQSGREGQPPLPGAGRQNFEKNVLSALDALQSGAPPAKKQKVAVPKAKDPPPQQVVPKSEQPKAPPKAKATPKAGPSESVADLLVFQGDSLPGDVGRVRAIAIHSHMMAANVLKIALFAAGVGAAAATNAVEFPDYEEETLKERGAAWYPQVLHGDWANPGSGLPSPDLRQYAWNVPAEILKMIPVSVKEILQCERTSLVVLRNIHVADFFAGKSRIARWSELLGLTTVAIDRDHSSHLDFCSDEGLATAICTLLRVREGGLCFMGPQCSSWVWLSRSVTKRSAADPDGDVNLATVREGNHLNKVVALLVTIAGLAGISWGD</sequence>
<comment type="caution">
    <text evidence="2">The sequence shown here is derived from an EMBL/GenBank/DDBJ whole genome shotgun (WGS) entry which is preliminary data.</text>
</comment>
<proteinExistence type="predicted"/>
<feature type="region of interest" description="Disordered" evidence="1">
    <location>
        <begin position="364"/>
        <end position="394"/>
    </location>
</feature>
<feature type="compositionally biased region" description="Low complexity" evidence="1">
    <location>
        <begin position="630"/>
        <end position="644"/>
    </location>
</feature>
<feature type="region of interest" description="Disordered" evidence="1">
    <location>
        <begin position="802"/>
        <end position="846"/>
    </location>
</feature>
<protein>
    <submittedName>
        <fullName evidence="2">Uncharacterized protein</fullName>
    </submittedName>
</protein>
<dbReference type="Proteomes" id="UP000649617">
    <property type="component" value="Unassembled WGS sequence"/>
</dbReference>
<dbReference type="EMBL" id="CAJNIZ010017095">
    <property type="protein sequence ID" value="CAE7393514.1"/>
    <property type="molecule type" value="Genomic_DNA"/>
</dbReference>
<evidence type="ECO:0000313" key="2">
    <source>
        <dbReference type="EMBL" id="CAE7393514.1"/>
    </source>
</evidence>
<gene>
    <name evidence="2" type="ORF">SPIL2461_LOCUS9666</name>
</gene>
<name>A0A812QLS6_SYMPI</name>
<feature type="compositionally biased region" description="Acidic residues" evidence="1">
    <location>
        <begin position="645"/>
        <end position="656"/>
    </location>
</feature>
<reference evidence="2" key="1">
    <citation type="submission" date="2021-02" db="EMBL/GenBank/DDBJ databases">
        <authorList>
            <person name="Dougan E. K."/>
            <person name="Rhodes N."/>
            <person name="Thang M."/>
            <person name="Chan C."/>
        </authorList>
    </citation>
    <scope>NUCLEOTIDE SEQUENCE</scope>
</reference>
<evidence type="ECO:0000256" key="1">
    <source>
        <dbReference type="SAM" id="MobiDB-lite"/>
    </source>
</evidence>
<feature type="compositionally biased region" description="Low complexity" evidence="1">
    <location>
        <begin position="368"/>
        <end position="385"/>
    </location>
</feature>